<accession>A0A846ZI77</accession>
<dbReference type="PANTHER" id="PTHR34697:SF2">
    <property type="entry name" value="PHOSPHATIDYLGLYCEROL LYSYLTRANSFERASE"/>
    <property type="match status" value="1"/>
</dbReference>
<evidence type="ECO:0000256" key="1">
    <source>
        <dbReference type="ARBA" id="ARBA00004651"/>
    </source>
</evidence>
<dbReference type="InterPro" id="IPR016181">
    <property type="entry name" value="Acyl_CoA_acyltransferase"/>
</dbReference>
<comment type="subcellular location">
    <subcellularLocation>
        <location evidence="1">Cell membrane</location>
        <topology evidence="1">Multi-pass membrane protein</topology>
    </subcellularLocation>
</comment>
<protein>
    <submittedName>
        <fullName evidence="8">Bifunctional lysylphosphatidylglycerol flippase/synthetase MprF</fullName>
    </submittedName>
</protein>
<dbReference type="Proteomes" id="UP000590460">
    <property type="component" value="Unassembled WGS sequence"/>
</dbReference>
<evidence type="ECO:0000256" key="2">
    <source>
        <dbReference type="ARBA" id="ARBA00022475"/>
    </source>
</evidence>
<dbReference type="RefSeq" id="WP_168677679.1">
    <property type="nucleotide sequence ID" value="NZ_BPKV01000011.1"/>
</dbReference>
<dbReference type="Pfam" id="PF09924">
    <property type="entry name" value="LPG_synthase_C"/>
    <property type="match status" value="1"/>
</dbReference>
<keyword evidence="5 6" id="KW-0472">Membrane</keyword>
<feature type="transmembrane region" description="Helical" evidence="6">
    <location>
        <begin position="7"/>
        <end position="26"/>
    </location>
</feature>
<reference evidence="8 9" key="1">
    <citation type="submission" date="2020-04" db="EMBL/GenBank/DDBJ databases">
        <title>MicrobeNet Type strains.</title>
        <authorList>
            <person name="Nicholson A.C."/>
        </authorList>
    </citation>
    <scope>NUCLEOTIDE SEQUENCE [LARGE SCALE GENOMIC DNA]</scope>
    <source>
        <strain evidence="8 9">CCUG 54536</strain>
    </source>
</reference>
<keyword evidence="4 6" id="KW-1133">Transmembrane helix</keyword>
<feature type="transmembrane region" description="Helical" evidence="6">
    <location>
        <begin position="306"/>
        <end position="329"/>
    </location>
</feature>
<dbReference type="SUPFAM" id="SSF55729">
    <property type="entry name" value="Acyl-CoA N-acyltransferases (Nat)"/>
    <property type="match status" value="1"/>
</dbReference>
<evidence type="ECO:0000256" key="5">
    <source>
        <dbReference type="ARBA" id="ARBA00023136"/>
    </source>
</evidence>
<dbReference type="NCBIfam" id="NF033480">
    <property type="entry name" value="bifunc_MprF"/>
    <property type="match status" value="1"/>
</dbReference>
<organism evidence="8 9">
    <name type="scientific">Leuconostoc holzapfelii</name>
    <dbReference type="NCBI Taxonomy" id="434464"/>
    <lineage>
        <taxon>Bacteria</taxon>
        <taxon>Bacillati</taxon>
        <taxon>Bacillota</taxon>
        <taxon>Bacilli</taxon>
        <taxon>Lactobacillales</taxon>
        <taxon>Lactobacillaceae</taxon>
        <taxon>Leuconostoc</taxon>
    </lineage>
</organism>
<feature type="transmembrane region" description="Helical" evidence="6">
    <location>
        <begin position="382"/>
        <end position="399"/>
    </location>
</feature>
<sequence>MKKFKQLLSRLIVPTVTVILISQSFYMTREITWDMIFSTINDIYWWQALLLMVLGFVAVLPTVLNDVILAKWQHYHLNRRELLARSWLINVFNINAGFVGTVGMLLRRIWFFDQKNTNHMKPYIQMYILSLTGLFVASAGAIVAVWFNFVPGYEDNMIWLMLLLGAAIFVGLMSLVPRFHFWQGMTPRALVLLSGNALLTYALQMALFVTIGLTIGVNVRVAIMLLLFTIANTIALVTMTPGTWGSFDVSMLLLFSGLAIDVEKAVVWLILYRLVYNMMPLASALVLFFYRLSRKINTDYRGVPHYVALSVTHQLTTVALYLAGILLVLSGTMPSIMQRITVLHRLRPWPITFALANQLPNILLGFLLLISARGIANRVKRAYWSTIVVLILVVIYTLISFRQILPVVIFGLLLVAVILSKKTLYREQFIHSWEQQVVDGGIWGLLIISYLALGVLNAPLVKHHFQRLNQLGLLPSVHWWLMGTAIILVVTAFSLLLSRYLSAHQQQLGVPLDEPRLNQLLVLGDTHYTNLAFLGDKRFYFYQVAGQDVVGLQFRVINNQAMVMGDPFGDKKYFAAGMQQFVDDADVLGYTPVFYEVSEQVAMLAHEFGYDFFKLGEEAHVILSAFSTAGKKMQNVRSVVNQAQRAGFEYQVLTPPFSQQIMAQLQAISQEWLAGREEKGYSLGFFDPNYLQRYPIAVLAQAGKIEAFATLVTSHSEQQLAVDLMRFTQAAPNGVMDVLFVNTIAYAKAQGLQTLNLGMSPLANVGQHRQSFGRERLANLVYQFGSKVYSFEGLHHYKSKFTKNWVPMYIAYSRKSWVLMVMIGLLKIDNKGVARAPEMKVVYDKDNDFEQ</sequence>
<feature type="transmembrane region" description="Helical" evidence="6">
    <location>
        <begin position="46"/>
        <end position="70"/>
    </location>
</feature>
<proteinExistence type="predicted"/>
<dbReference type="GO" id="GO:0016755">
    <property type="term" value="F:aminoacyltransferase activity"/>
    <property type="evidence" value="ECO:0007669"/>
    <property type="project" value="TreeGrafter"/>
</dbReference>
<evidence type="ECO:0000256" key="4">
    <source>
        <dbReference type="ARBA" id="ARBA00022989"/>
    </source>
</evidence>
<feature type="transmembrane region" description="Helical" evidence="6">
    <location>
        <begin position="349"/>
        <end position="370"/>
    </location>
</feature>
<feature type="transmembrane region" description="Helical" evidence="6">
    <location>
        <begin position="437"/>
        <end position="457"/>
    </location>
</feature>
<dbReference type="EMBL" id="JAAXPO010000009">
    <property type="protein sequence ID" value="NKZ19072.1"/>
    <property type="molecule type" value="Genomic_DNA"/>
</dbReference>
<evidence type="ECO:0000256" key="6">
    <source>
        <dbReference type="SAM" id="Phobius"/>
    </source>
</evidence>
<feature type="transmembrane region" description="Helical" evidence="6">
    <location>
        <begin position="157"/>
        <end position="177"/>
    </location>
</feature>
<evidence type="ECO:0000313" key="9">
    <source>
        <dbReference type="Proteomes" id="UP000590460"/>
    </source>
</evidence>
<keyword evidence="3 6" id="KW-0812">Transmembrane</keyword>
<feature type="transmembrane region" description="Helical" evidence="6">
    <location>
        <begin position="82"/>
        <end position="106"/>
    </location>
</feature>
<dbReference type="InterPro" id="IPR051211">
    <property type="entry name" value="PG_lysyltransferase"/>
</dbReference>
<feature type="transmembrane region" description="Helical" evidence="6">
    <location>
        <begin position="221"/>
        <end position="245"/>
    </location>
</feature>
<dbReference type="GO" id="GO:0055091">
    <property type="term" value="P:phospholipid homeostasis"/>
    <property type="evidence" value="ECO:0007669"/>
    <property type="project" value="TreeGrafter"/>
</dbReference>
<evidence type="ECO:0000256" key="3">
    <source>
        <dbReference type="ARBA" id="ARBA00022692"/>
    </source>
</evidence>
<feature type="domain" description="Phosphatidylglycerol lysyltransferase C-terminal" evidence="7">
    <location>
        <begin position="525"/>
        <end position="812"/>
    </location>
</feature>
<dbReference type="InterPro" id="IPR024320">
    <property type="entry name" value="LPG_synthase_C"/>
</dbReference>
<gene>
    <name evidence="8" type="primary">mprF</name>
    <name evidence="8" type="ORF">HF966_07790</name>
</gene>
<feature type="transmembrane region" description="Helical" evidence="6">
    <location>
        <begin position="189"/>
        <end position="209"/>
    </location>
</feature>
<feature type="transmembrane region" description="Helical" evidence="6">
    <location>
        <begin position="265"/>
        <end position="290"/>
    </location>
</feature>
<feature type="transmembrane region" description="Helical" evidence="6">
    <location>
        <begin position="405"/>
        <end position="425"/>
    </location>
</feature>
<evidence type="ECO:0000313" key="8">
    <source>
        <dbReference type="EMBL" id="NKZ19072.1"/>
    </source>
</evidence>
<feature type="transmembrane region" description="Helical" evidence="6">
    <location>
        <begin position="477"/>
        <end position="497"/>
    </location>
</feature>
<comment type="caution">
    <text evidence="8">The sequence shown here is derived from an EMBL/GenBank/DDBJ whole genome shotgun (WGS) entry which is preliminary data.</text>
</comment>
<dbReference type="PANTHER" id="PTHR34697">
    <property type="entry name" value="PHOSPHATIDYLGLYCEROL LYSYLTRANSFERASE"/>
    <property type="match status" value="1"/>
</dbReference>
<dbReference type="AlphaFoldDB" id="A0A846ZI77"/>
<keyword evidence="2" id="KW-1003">Cell membrane</keyword>
<dbReference type="GO" id="GO:0005886">
    <property type="term" value="C:plasma membrane"/>
    <property type="evidence" value="ECO:0007669"/>
    <property type="project" value="UniProtKB-SubCell"/>
</dbReference>
<evidence type="ECO:0000259" key="7">
    <source>
        <dbReference type="Pfam" id="PF09924"/>
    </source>
</evidence>
<feature type="transmembrane region" description="Helical" evidence="6">
    <location>
        <begin position="126"/>
        <end position="150"/>
    </location>
</feature>
<name>A0A846ZI77_9LACO</name>